<dbReference type="PANTHER" id="PTHR13237">
    <property type="entry name" value="SOMETHING ABOUT SILENCING PROTEIN 10-RELATED"/>
    <property type="match status" value="1"/>
</dbReference>
<feature type="compositionally biased region" description="Basic and acidic residues" evidence="1">
    <location>
        <begin position="431"/>
        <end position="445"/>
    </location>
</feature>
<feature type="compositionally biased region" description="Basic residues" evidence="1">
    <location>
        <begin position="446"/>
        <end position="457"/>
    </location>
</feature>
<dbReference type="PANTHER" id="PTHR13237:SF9">
    <property type="entry name" value="NEUROGUIDIN"/>
    <property type="match status" value="1"/>
</dbReference>
<evidence type="ECO:0000313" key="3">
    <source>
        <dbReference type="Proteomes" id="UP001055439"/>
    </source>
</evidence>
<dbReference type="InterPro" id="IPR007146">
    <property type="entry name" value="Sas10/Utp3/C1D"/>
</dbReference>
<accession>A0A9E7JZU5</accession>
<dbReference type="Pfam" id="PF04000">
    <property type="entry name" value="Sas10_Utp3"/>
    <property type="match status" value="1"/>
</dbReference>
<sequence>MANATSVAESPLPELAIALGLLRLDGGHPRDLSSSVAVDRSVGGDASGSIFWESENTKIEYTCSATYGPFGPVQVRVFDSSPISNPIPSTLGRAAARRSTSVPPSSRLKTPASVSWNPTSAGRLLALGGNMGDHHESRSGSGESLALPLTRDSPQLVALLKEMKDGLDVVTSKVDVLTQKVVRENQFPTSEGMSYLDAKYLLLLSYCQSIVYYLLRKAKGLSIQDHPVVKSLVEIRLFLEKIRPIDKKLEYQTQKLIRAASNFVSEKISPDDKEKKFQDEEDPLKYRPNPDMLVSKSEPGAQDAGGVYRPPRFAPTSMDEDKISKQEKQALRREKALLRQAKQSAYVKELMDDFEDRPEELRENIGAESRELTRYLAKREERARQEEEIFTRAPVAKRDKQIEKHMKNSRNGLLGLTDGFYDEIRMLPMEEKENDETSSHMNNDKRGKKFKRRKRKH</sequence>
<feature type="region of interest" description="Disordered" evidence="1">
    <location>
        <begin position="88"/>
        <end position="115"/>
    </location>
</feature>
<feature type="compositionally biased region" description="Polar residues" evidence="1">
    <location>
        <begin position="98"/>
        <end position="115"/>
    </location>
</feature>
<dbReference type="OrthoDB" id="203440at2759"/>
<dbReference type="EMBL" id="CP097506">
    <property type="protein sequence ID" value="URD99765.1"/>
    <property type="molecule type" value="Genomic_DNA"/>
</dbReference>
<dbReference type="GO" id="GO:0000462">
    <property type="term" value="P:maturation of SSU-rRNA from tricistronic rRNA transcript (SSU-rRNA, 5.8S rRNA, LSU-rRNA)"/>
    <property type="evidence" value="ECO:0007669"/>
    <property type="project" value="TreeGrafter"/>
</dbReference>
<dbReference type="GO" id="GO:0032040">
    <property type="term" value="C:small-subunit processome"/>
    <property type="evidence" value="ECO:0007669"/>
    <property type="project" value="TreeGrafter"/>
</dbReference>
<name>A0A9E7JZU5_9LILI</name>
<feature type="region of interest" description="Disordered" evidence="1">
    <location>
        <begin position="431"/>
        <end position="457"/>
    </location>
</feature>
<evidence type="ECO:0000313" key="2">
    <source>
        <dbReference type="EMBL" id="URD99765.1"/>
    </source>
</evidence>
<feature type="region of interest" description="Disordered" evidence="1">
    <location>
        <begin position="270"/>
        <end position="308"/>
    </location>
</feature>
<dbReference type="AlphaFoldDB" id="A0A9E7JZU5"/>
<gene>
    <name evidence="2" type="ORF">MUK42_30448</name>
</gene>
<proteinExistence type="predicted"/>
<reference evidence="2" key="1">
    <citation type="submission" date="2022-05" db="EMBL/GenBank/DDBJ databases">
        <title>The Musa troglodytarum L. genome provides insights into the mechanism of non-climacteric behaviour and enrichment of carotenoids.</title>
        <authorList>
            <person name="Wang J."/>
        </authorList>
    </citation>
    <scope>NUCLEOTIDE SEQUENCE</scope>
    <source>
        <tissue evidence="2">Leaf</tissue>
    </source>
</reference>
<evidence type="ECO:0000256" key="1">
    <source>
        <dbReference type="SAM" id="MobiDB-lite"/>
    </source>
</evidence>
<dbReference type="Proteomes" id="UP001055439">
    <property type="component" value="Chromosome 4"/>
</dbReference>
<keyword evidence="3" id="KW-1185">Reference proteome</keyword>
<organism evidence="2 3">
    <name type="scientific">Musa troglodytarum</name>
    <name type="common">fe'i banana</name>
    <dbReference type="NCBI Taxonomy" id="320322"/>
    <lineage>
        <taxon>Eukaryota</taxon>
        <taxon>Viridiplantae</taxon>
        <taxon>Streptophyta</taxon>
        <taxon>Embryophyta</taxon>
        <taxon>Tracheophyta</taxon>
        <taxon>Spermatophyta</taxon>
        <taxon>Magnoliopsida</taxon>
        <taxon>Liliopsida</taxon>
        <taxon>Zingiberales</taxon>
        <taxon>Musaceae</taxon>
        <taxon>Musa</taxon>
    </lineage>
</organism>
<protein>
    <submittedName>
        <fullName evidence="2">Sas10/Utp3/C1D family</fullName>
    </submittedName>
</protein>